<feature type="transmembrane region" description="Helical" evidence="5">
    <location>
        <begin position="178"/>
        <end position="200"/>
    </location>
</feature>
<gene>
    <name evidence="7" type="ORF">ACFP85_00970</name>
</gene>
<organism evidence="7 8">
    <name type="scientific">Pseudobowmanella zhangzhouensis</name>
    <dbReference type="NCBI Taxonomy" id="1537679"/>
    <lineage>
        <taxon>Bacteria</taxon>
        <taxon>Pseudomonadati</taxon>
        <taxon>Pseudomonadota</taxon>
        <taxon>Gammaproteobacteria</taxon>
        <taxon>Alteromonadales</taxon>
        <taxon>Alteromonadaceae</taxon>
    </lineage>
</organism>
<dbReference type="InterPro" id="IPR008756">
    <property type="entry name" value="Peptidase_M56"/>
</dbReference>
<dbReference type="RefSeq" id="WP_131259382.1">
    <property type="nucleotide sequence ID" value="NZ_JBHSUS010000001.1"/>
</dbReference>
<keyword evidence="4 5" id="KW-0472">Membrane</keyword>
<evidence type="ECO:0000256" key="5">
    <source>
        <dbReference type="RuleBase" id="RU362123"/>
    </source>
</evidence>
<evidence type="ECO:0000256" key="2">
    <source>
        <dbReference type="ARBA" id="ARBA00022692"/>
    </source>
</evidence>
<dbReference type="CDD" id="cd07341">
    <property type="entry name" value="M56_BlaR1_MecR1_like"/>
    <property type="match status" value="1"/>
</dbReference>
<proteinExistence type="inferred from homology"/>
<keyword evidence="2 5" id="KW-0812">Transmembrane</keyword>
<sequence>MTEWLMTSAVYLTVWCALLILARQPLLKLLGAWGMYALWCLSPLMLLLAALPRVHTDLSIIPQSFSVALSSGRQSLQLIEQASLSPGLCLLASSFLLAGLMTIAHLAERRQLLRGATRVNGLTDQLSVYQCEVSQPILYGMVQPIILLPLDFFQRFDAKSRQLIIQHELAHWHRRDHLANGIATFLLAMFWFNPLCWLGYRQFRIAQEMSCDAHVLDGAPKTTRICYAEAMVAVSATPELRHFATLHYGEKNMLKQRILQLATSNRPTKVWSILAGTLLMGVMATAHAGLENNAKAENNAKPLVRIEPKYPAQAAKDGVEGYVDLSFVVNSDGSTSDIHVITAKPENVFDQVAIKALQKWRYHPDAKGTEQVVRLEFLLGPKPTSYDGSKEVIQVKKSSH</sequence>
<keyword evidence="5" id="KW-0813">Transport</keyword>
<name>A0ABW1XG76_9ALTE</name>
<accession>A0ABW1XG76</accession>
<comment type="similarity">
    <text evidence="5">Belongs to the TonB family.</text>
</comment>
<evidence type="ECO:0000256" key="3">
    <source>
        <dbReference type="ARBA" id="ARBA00022989"/>
    </source>
</evidence>
<feature type="transmembrane region" description="Helical" evidence="5">
    <location>
        <begin position="6"/>
        <end position="22"/>
    </location>
</feature>
<comment type="caution">
    <text evidence="5">Lacks conserved residue(s) required for the propagation of feature annotation.</text>
</comment>
<comment type="function">
    <text evidence="5">Interacts with outer membrane receptor proteins that carry out high-affinity binding and energy dependent uptake into the periplasmic space of specific substrates. It could act to transduce energy from the cytoplasmic membrane to specific energy-requiring processes in the outer membrane, resulting in the release into the periplasm of ligands bound by these outer membrane proteins.</text>
</comment>
<feature type="transmembrane region" description="Helical" evidence="5">
    <location>
        <begin position="84"/>
        <end position="104"/>
    </location>
</feature>
<dbReference type="Gene3D" id="3.30.2420.10">
    <property type="entry name" value="TonB"/>
    <property type="match status" value="1"/>
</dbReference>
<dbReference type="PANTHER" id="PTHR34978">
    <property type="entry name" value="POSSIBLE SENSOR-TRANSDUCER PROTEIN BLAR"/>
    <property type="match status" value="1"/>
</dbReference>
<dbReference type="Proteomes" id="UP001596364">
    <property type="component" value="Unassembled WGS sequence"/>
</dbReference>
<evidence type="ECO:0000256" key="1">
    <source>
        <dbReference type="ARBA" id="ARBA00004167"/>
    </source>
</evidence>
<protein>
    <recommendedName>
        <fullName evidence="5">Protein TonB</fullName>
    </recommendedName>
</protein>
<evidence type="ECO:0000259" key="6">
    <source>
        <dbReference type="PROSITE" id="PS52015"/>
    </source>
</evidence>
<feature type="domain" description="TonB C-terminal" evidence="6">
    <location>
        <begin position="295"/>
        <end position="386"/>
    </location>
</feature>
<dbReference type="SUPFAM" id="SSF74653">
    <property type="entry name" value="TolA/TonB C-terminal domain"/>
    <property type="match status" value="1"/>
</dbReference>
<keyword evidence="5" id="KW-1003">Cell membrane</keyword>
<evidence type="ECO:0000313" key="8">
    <source>
        <dbReference type="Proteomes" id="UP001596364"/>
    </source>
</evidence>
<feature type="transmembrane region" description="Helical" evidence="5">
    <location>
        <begin position="29"/>
        <end position="51"/>
    </location>
</feature>
<keyword evidence="5" id="KW-0735">Signal-anchor</keyword>
<keyword evidence="3 5" id="KW-1133">Transmembrane helix</keyword>
<keyword evidence="5" id="KW-0653">Protein transport</keyword>
<evidence type="ECO:0000256" key="4">
    <source>
        <dbReference type="ARBA" id="ARBA00023136"/>
    </source>
</evidence>
<dbReference type="InterPro" id="IPR006260">
    <property type="entry name" value="TonB/TolA_C"/>
</dbReference>
<dbReference type="Pfam" id="PF03544">
    <property type="entry name" value="TonB_C"/>
    <property type="match status" value="1"/>
</dbReference>
<reference evidence="8" key="1">
    <citation type="journal article" date="2019" name="Int. J. Syst. Evol. Microbiol.">
        <title>The Global Catalogue of Microorganisms (GCM) 10K type strain sequencing project: providing services to taxonomists for standard genome sequencing and annotation.</title>
        <authorList>
            <consortium name="The Broad Institute Genomics Platform"/>
            <consortium name="The Broad Institute Genome Sequencing Center for Infectious Disease"/>
            <person name="Wu L."/>
            <person name="Ma J."/>
        </authorList>
    </citation>
    <scope>NUCLEOTIDE SEQUENCE [LARGE SCALE GENOMIC DNA]</scope>
    <source>
        <strain evidence="8">CGMCC 1.16031</strain>
    </source>
</reference>
<keyword evidence="5" id="KW-0997">Cell inner membrane</keyword>
<dbReference type="InterPro" id="IPR037682">
    <property type="entry name" value="TonB_C"/>
</dbReference>
<comment type="caution">
    <text evidence="7">The sequence shown here is derived from an EMBL/GenBank/DDBJ whole genome shotgun (WGS) entry which is preliminary data.</text>
</comment>
<dbReference type="NCBIfam" id="TIGR01352">
    <property type="entry name" value="tonB_Cterm"/>
    <property type="match status" value="1"/>
</dbReference>
<dbReference type="PROSITE" id="PS52015">
    <property type="entry name" value="TONB_CTD"/>
    <property type="match status" value="1"/>
</dbReference>
<keyword evidence="8" id="KW-1185">Reference proteome</keyword>
<dbReference type="InterPro" id="IPR052173">
    <property type="entry name" value="Beta-lactam_resp_regulator"/>
</dbReference>
<dbReference type="PRINTS" id="PR01374">
    <property type="entry name" value="TONBPROTEIN"/>
</dbReference>
<dbReference type="EMBL" id="JBHSUS010000001">
    <property type="protein sequence ID" value="MFC6438734.1"/>
    <property type="molecule type" value="Genomic_DNA"/>
</dbReference>
<comment type="subcellular location">
    <subcellularLocation>
        <location evidence="5">Cell inner membrane</location>
        <topology evidence="5">Single-pass membrane protein</topology>
        <orientation evidence="5">Periplasmic side</orientation>
    </subcellularLocation>
    <subcellularLocation>
        <location evidence="1">Membrane</location>
        <topology evidence="1">Single-pass membrane protein</topology>
    </subcellularLocation>
</comment>
<dbReference type="PANTHER" id="PTHR34978:SF3">
    <property type="entry name" value="SLR0241 PROTEIN"/>
    <property type="match status" value="1"/>
</dbReference>
<dbReference type="Pfam" id="PF05569">
    <property type="entry name" value="Peptidase_M56"/>
    <property type="match status" value="1"/>
</dbReference>
<dbReference type="InterPro" id="IPR003538">
    <property type="entry name" value="TonB"/>
</dbReference>
<evidence type="ECO:0000313" key="7">
    <source>
        <dbReference type="EMBL" id="MFC6438734.1"/>
    </source>
</evidence>